<gene>
    <name evidence="1" type="ORF">C6N75_23960</name>
</gene>
<dbReference type="InterPro" id="IPR021737">
    <property type="entry name" value="Phage_phiKZ_Orf197"/>
</dbReference>
<dbReference type="Pfam" id="PF11750">
    <property type="entry name" value="DUF3307"/>
    <property type="match status" value="1"/>
</dbReference>
<dbReference type="EMBL" id="PVLV01000436">
    <property type="protein sequence ID" value="PRH76742.1"/>
    <property type="molecule type" value="Genomic_DNA"/>
</dbReference>
<dbReference type="AlphaFoldDB" id="A0A2S9PQR1"/>
<proteinExistence type="predicted"/>
<keyword evidence="2" id="KW-1185">Reference proteome</keyword>
<name>A0A2S9PQR1_9ACTN</name>
<dbReference type="Proteomes" id="UP000239322">
    <property type="component" value="Unassembled WGS sequence"/>
</dbReference>
<evidence type="ECO:0000313" key="1">
    <source>
        <dbReference type="EMBL" id="PRH76742.1"/>
    </source>
</evidence>
<evidence type="ECO:0000313" key="2">
    <source>
        <dbReference type="Proteomes" id="UP000239322"/>
    </source>
</evidence>
<protein>
    <submittedName>
        <fullName evidence="1">DUF3307 domain-containing protein</fullName>
    </submittedName>
</protein>
<sequence>MFATIFILLYAAHLVSDYALQTDWQSEHKALRTLAGWWANLCHAGTHVAVSAFALGAGKALLDLLLTWPDVTGVLVWVGFSHGLIDRRWPIQWWMEHTGSRSFFQRGGAPLVDQTAHVTALVIAALGAAA</sequence>
<dbReference type="RefSeq" id="WP_105870978.1">
    <property type="nucleotide sequence ID" value="NZ_PVLV01000436.1"/>
</dbReference>
<accession>A0A2S9PQR1</accession>
<organism evidence="1 2">
    <name type="scientific">Streptomyces solincola</name>
    <dbReference type="NCBI Taxonomy" id="2100817"/>
    <lineage>
        <taxon>Bacteria</taxon>
        <taxon>Bacillati</taxon>
        <taxon>Actinomycetota</taxon>
        <taxon>Actinomycetes</taxon>
        <taxon>Kitasatosporales</taxon>
        <taxon>Streptomycetaceae</taxon>
        <taxon>Streptomyces</taxon>
    </lineage>
</organism>
<comment type="caution">
    <text evidence="1">The sequence shown here is derived from an EMBL/GenBank/DDBJ whole genome shotgun (WGS) entry which is preliminary data.</text>
</comment>
<reference evidence="1 2" key="1">
    <citation type="submission" date="2018-03" db="EMBL/GenBank/DDBJ databases">
        <title>Novel Streptomyces sp. from soil.</title>
        <authorList>
            <person name="Tan G.Y.A."/>
            <person name="Lee Z.Y."/>
        </authorList>
    </citation>
    <scope>NUCLEOTIDE SEQUENCE [LARGE SCALE GENOMIC DNA]</scope>
    <source>
        <strain evidence="1 2">ST5x</strain>
    </source>
</reference>
<dbReference type="OrthoDB" id="3542456at2"/>